<dbReference type="STRING" id="1307839.L21SP5_03126"/>
<dbReference type="InterPro" id="IPR025535">
    <property type="entry name" value="DUF4421"/>
</dbReference>
<dbReference type="OrthoDB" id="975269at2"/>
<dbReference type="RefSeq" id="WP_057954090.1">
    <property type="nucleotide sequence ID" value="NZ_CP013118.1"/>
</dbReference>
<organism evidence="1 2">
    <name type="scientific">Salinivirga cyanobacteriivorans</name>
    <dbReference type="NCBI Taxonomy" id="1307839"/>
    <lineage>
        <taxon>Bacteria</taxon>
        <taxon>Pseudomonadati</taxon>
        <taxon>Bacteroidota</taxon>
        <taxon>Bacteroidia</taxon>
        <taxon>Bacteroidales</taxon>
        <taxon>Salinivirgaceae</taxon>
        <taxon>Salinivirga</taxon>
    </lineage>
</organism>
<evidence type="ECO:0008006" key="3">
    <source>
        <dbReference type="Google" id="ProtNLM"/>
    </source>
</evidence>
<dbReference type="AlphaFoldDB" id="A0A0S2I3J9"/>
<evidence type="ECO:0000313" key="2">
    <source>
        <dbReference type="Proteomes" id="UP000064893"/>
    </source>
</evidence>
<dbReference type="EMBL" id="CP013118">
    <property type="protein sequence ID" value="ALO16741.1"/>
    <property type="molecule type" value="Genomic_DNA"/>
</dbReference>
<accession>A0A0S2I3J9</accession>
<gene>
    <name evidence="1" type="ORF">L21SP5_03126</name>
</gene>
<protein>
    <recommendedName>
        <fullName evidence="3">DUF4421 domain-containing protein</fullName>
    </recommendedName>
</protein>
<proteinExistence type="predicted"/>
<reference evidence="1 2" key="1">
    <citation type="submission" date="2015-11" db="EMBL/GenBank/DDBJ databases">
        <title>Description and complete genome sequence of a novel strain predominating in hypersaline microbial mats and representing a new family of the Bacteriodetes phylum.</title>
        <authorList>
            <person name="Spring S."/>
            <person name="Bunk B."/>
            <person name="Sproer C."/>
            <person name="Klenk H.-P."/>
        </authorList>
    </citation>
    <scope>NUCLEOTIDE SEQUENCE [LARGE SCALE GENOMIC DNA]</scope>
    <source>
        <strain evidence="1 2">L21-Spi-D4</strain>
    </source>
</reference>
<sequence>MNKTRNTVLKGIFAICLLQIHILTTAQEPLRGEKPKIDTSYIQSYYGDLTLGLSIPRKYVDFSLNDIQNDQDLEYQPNSNISVGIKGAYKWLGLSVGFGLPHTSENIDRYGKTERLDIQLNAYLRKFVVDGYLQYYQGFYLNNMASYFDNFDQNEMNYYQRPDLTFANVGISARYIWNYNKFSYKAAYDFNEKQKKGSGSLVTGIFGFISGASADSLVVPAFVRDEFSDQALFSNVSSINLGISVGYIYTFVIAKHFFITAGVVPGLGLQAYSAFDTEENTVLSKGGLGISTTSRIALGYNKKRFYMAFTGVSGSSNLINKDITAINFGYGNVRFTVGYRFRLKDGKL</sequence>
<keyword evidence="2" id="KW-1185">Reference proteome</keyword>
<dbReference type="Pfam" id="PF14391">
    <property type="entry name" value="DUF4421"/>
    <property type="match status" value="1"/>
</dbReference>
<evidence type="ECO:0000313" key="1">
    <source>
        <dbReference type="EMBL" id="ALO16741.1"/>
    </source>
</evidence>
<dbReference type="KEGG" id="blq:L21SP5_03126"/>
<dbReference type="Proteomes" id="UP000064893">
    <property type="component" value="Chromosome"/>
</dbReference>
<name>A0A0S2I3J9_9BACT</name>